<gene>
    <name evidence="3" type="ORF">Pr1d_30650</name>
</gene>
<dbReference type="Gene3D" id="3.20.20.80">
    <property type="entry name" value="Glycosidases"/>
    <property type="match status" value="1"/>
</dbReference>
<dbReference type="EMBL" id="CP042913">
    <property type="protein sequence ID" value="QEG35759.1"/>
    <property type="molecule type" value="Genomic_DNA"/>
</dbReference>
<accession>A0A5B9QD79</accession>
<evidence type="ECO:0000313" key="3">
    <source>
        <dbReference type="EMBL" id="QEG35759.1"/>
    </source>
</evidence>
<protein>
    <recommendedName>
        <fullName evidence="2">DUF5060 domain-containing protein</fullName>
    </recommendedName>
</protein>
<reference evidence="3 4" key="1">
    <citation type="submission" date="2019-08" db="EMBL/GenBank/DDBJ databases">
        <title>Deep-cultivation of Planctomycetes and their phenomic and genomic characterization uncovers novel biology.</title>
        <authorList>
            <person name="Wiegand S."/>
            <person name="Jogler M."/>
            <person name="Boedeker C."/>
            <person name="Pinto D."/>
            <person name="Vollmers J."/>
            <person name="Rivas-Marin E."/>
            <person name="Kohn T."/>
            <person name="Peeters S.H."/>
            <person name="Heuer A."/>
            <person name="Rast P."/>
            <person name="Oberbeckmann S."/>
            <person name="Bunk B."/>
            <person name="Jeske O."/>
            <person name="Meyerdierks A."/>
            <person name="Storesund J.E."/>
            <person name="Kallscheuer N."/>
            <person name="Luecker S."/>
            <person name="Lage O.M."/>
            <person name="Pohl T."/>
            <person name="Merkel B.J."/>
            <person name="Hornburger P."/>
            <person name="Mueller R.-W."/>
            <person name="Bruemmer F."/>
            <person name="Labrenz M."/>
            <person name="Spormann A.M."/>
            <person name="Op den Camp H."/>
            <person name="Overmann J."/>
            <person name="Amann R."/>
            <person name="Jetten M.S.M."/>
            <person name="Mascher T."/>
            <person name="Medema M.H."/>
            <person name="Devos D.P."/>
            <person name="Kaster A.-K."/>
            <person name="Ovreas L."/>
            <person name="Rohde M."/>
            <person name="Galperin M.Y."/>
            <person name="Jogler C."/>
        </authorList>
    </citation>
    <scope>NUCLEOTIDE SEQUENCE [LARGE SCALE GENOMIC DNA]</scope>
    <source>
        <strain evidence="3 4">Pr1d</strain>
    </source>
</reference>
<feature type="domain" description="DUF5060" evidence="2">
    <location>
        <begin position="34"/>
        <end position="110"/>
    </location>
</feature>
<keyword evidence="1" id="KW-0732">Signal</keyword>
<dbReference type="OrthoDB" id="59486at2"/>
<dbReference type="Proteomes" id="UP000323917">
    <property type="component" value="Chromosome"/>
</dbReference>
<dbReference type="RefSeq" id="WP_148074233.1">
    <property type="nucleotide sequence ID" value="NZ_CP042913.1"/>
</dbReference>
<keyword evidence="4" id="KW-1185">Reference proteome</keyword>
<evidence type="ECO:0000313" key="4">
    <source>
        <dbReference type="Proteomes" id="UP000323917"/>
    </source>
</evidence>
<evidence type="ECO:0000259" key="2">
    <source>
        <dbReference type="Pfam" id="PF16586"/>
    </source>
</evidence>
<organism evidence="3 4">
    <name type="scientific">Bythopirellula goksoeyrii</name>
    <dbReference type="NCBI Taxonomy" id="1400387"/>
    <lineage>
        <taxon>Bacteria</taxon>
        <taxon>Pseudomonadati</taxon>
        <taxon>Planctomycetota</taxon>
        <taxon>Planctomycetia</taxon>
        <taxon>Pirellulales</taxon>
        <taxon>Lacipirellulaceae</taxon>
        <taxon>Bythopirellula</taxon>
    </lineage>
</organism>
<dbReference type="Pfam" id="PF16586">
    <property type="entry name" value="DUF5060"/>
    <property type="match status" value="1"/>
</dbReference>
<sequence length="575" mass="65713" precursor="true">MSYPRKACHHFLFLAAAMLLSFSALSTVAATDEVGLYRIFETSIENDKAYENKFNDAELRCKYTAPSSREVEFAGFFDGDGEGGGDAKTGNVWKLRFLPDELGEWQYSWSWSDGTSGGSGTFTCVAEGAGKGILRPYKENPQWFAYNGTEPVWIKSYYETGHGSIAQPFEWITANVYQPMLDRGYNHLQVNWLLSLCCFGQYYLDGPAPSTEDLALYEEGRASSTMRLDVWKMMERHLGWLNERNVGVHMFLGFEGRKNEGASWEKLSEEEKDFYVRYVVARVAPFANVAGWNFVWEDPGHRESHELGLARLLEKYDVFNHLRTYQDEHPRDNEYERPEYTFAAIENHFIAAPEKPLDRLYRKTPWTHHQACLVGYVPGKPVFMSEGNALWRRYWHERTGATQDDLRQAAWGCATAGSSFCWNGHAKEYELAVRGPEGIPFHGEDNPFTVSAKYIDILSKVMADEVAFFRMSPQDHLLTHHDPFRVWCLAETGKQYLVFSCAGEPFWLHVTEGNYGDNVWVDAKTGEQRPFPTLKATAKELSSEDPDERRIGTKAVKITPPDRETDWVLILRNGG</sequence>
<feature type="chain" id="PRO_5022851392" description="DUF5060 domain-containing protein" evidence="1">
    <location>
        <begin position="30"/>
        <end position="575"/>
    </location>
</feature>
<dbReference type="KEGG" id="bgok:Pr1d_30650"/>
<dbReference type="Gene3D" id="2.60.40.10">
    <property type="entry name" value="Immunoglobulins"/>
    <property type="match status" value="1"/>
</dbReference>
<name>A0A5B9QD79_9BACT</name>
<feature type="signal peptide" evidence="1">
    <location>
        <begin position="1"/>
        <end position="29"/>
    </location>
</feature>
<dbReference type="InterPro" id="IPR013783">
    <property type="entry name" value="Ig-like_fold"/>
</dbReference>
<dbReference type="AlphaFoldDB" id="A0A5B9QD79"/>
<evidence type="ECO:0000256" key="1">
    <source>
        <dbReference type="SAM" id="SignalP"/>
    </source>
</evidence>
<dbReference type="InterPro" id="IPR032260">
    <property type="entry name" value="DUF5060"/>
</dbReference>
<proteinExistence type="predicted"/>